<comment type="caution">
    <text evidence="1">The sequence shown here is derived from an EMBL/GenBank/DDBJ whole genome shotgun (WGS) entry which is preliminary data.</text>
</comment>
<evidence type="ECO:0000313" key="2">
    <source>
        <dbReference type="Proteomes" id="UP001239111"/>
    </source>
</evidence>
<proteinExistence type="predicted"/>
<evidence type="ECO:0000313" key="1">
    <source>
        <dbReference type="EMBL" id="KAJ8686859.1"/>
    </source>
</evidence>
<gene>
    <name evidence="1" type="ORF">QAD02_022653</name>
</gene>
<dbReference type="EMBL" id="CM056741">
    <property type="protein sequence ID" value="KAJ8686859.1"/>
    <property type="molecule type" value="Genomic_DNA"/>
</dbReference>
<dbReference type="Proteomes" id="UP001239111">
    <property type="component" value="Chromosome 1"/>
</dbReference>
<reference evidence="1" key="1">
    <citation type="submission" date="2023-04" db="EMBL/GenBank/DDBJ databases">
        <title>A chromosome-level genome assembly of the parasitoid wasp Eretmocerus hayati.</title>
        <authorList>
            <person name="Zhong Y."/>
            <person name="Liu S."/>
            <person name="Liu Y."/>
        </authorList>
    </citation>
    <scope>NUCLEOTIDE SEQUENCE</scope>
    <source>
        <strain evidence="1">ZJU_SS_LIU_2023</strain>
    </source>
</reference>
<name>A0ACC2PTE5_9HYME</name>
<accession>A0ACC2PTE5</accession>
<organism evidence="1 2">
    <name type="scientific">Eretmocerus hayati</name>
    <dbReference type="NCBI Taxonomy" id="131215"/>
    <lineage>
        <taxon>Eukaryota</taxon>
        <taxon>Metazoa</taxon>
        <taxon>Ecdysozoa</taxon>
        <taxon>Arthropoda</taxon>
        <taxon>Hexapoda</taxon>
        <taxon>Insecta</taxon>
        <taxon>Pterygota</taxon>
        <taxon>Neoptera</taxon>
        <taxon>Endopterygota</taxon>
        <taxon>Hymenoptera</taxon>
        <taxon>Apocrita</taxon>
        <taxon>Proctotrupomorpha</taxon>
        <taxon>Chalcidoidea</taxon>
        <taxon>Aphelinidae</taxon>
        <taxon>Aphelininae</taxon>
        <taxon>Eretmocerus</taxon>
    </lineage>
</organism>
<protein>
    <submittedName>
        <fullName evidence="1">Uncharacterized protein</fullName>
    </submittedName>
</protein>
<keyword evidence="2" id="KW-1185">Reference proteome</keyword>
<sequence>MEDIEIIGVNVKDVRFPTSLHADGSDAMHTDPDYSCAYVTIRTNKNIEGYGLTFTLGRGTDIVVFACKSMSKLVVGAKVQDIFHNFAAFWRKLTSESQLRWLGPEKGVTHLATAAIVNALWDLWARIEKKPVWKLLVDMTPEQLVSTIDFRYITDALTPQEALSLLKNSTASEKAKREENLLCNGLPAYTTQVGWLGYTDSHLQDLCKEYLRLGFTAFKAKVGRDLSDDLRRCGLIRKVIGPNNRLMLDANQIWDVQDQAVNWVKKISAECGPITWIEEPTSPDDVLGHATIAKQLRPYGVGVATGEMCANRVMFKQLLQAKAIDFCQIDSARIGGVNEILAVYLMARKFNVPVCPHAGGVGLCEMVQHLQMWDYVCLSGTTENRLIEYVDQQHEHFECPTVIQNASYMPPSMPGYSTKMKDECLANFIYPNGKEWQQMFQKGIFPAHTD</sequence>